<dbReference type="Proteomes" id="UP000242765">
    <property type="component" value="Unassembled WGS sequence"/>
</dbReference>
<evidence type="ECO:0000256" key="10">
    <source>
        <dbReference type="ARBA" id="ARBA00042775"/>
    </source>
</evidence>
<evidence type="ECO:0000256" key="2">
    <source>
        <dbReference type="ARBA" id="ARBA00022475"/>
    </source>
</evidence>
<dbReference type="InterPro" id="IPR046357">
    <property type="entry name" value="PPIase_dom_sf"/>
</dbReference>
<keyword evidence="3" id="KW-0997">Cell inner membrane</keyword>
<evidence type="ECO:0000256" key="7">
    <source>
        <dbReference type="ARBA" id="ARBA00023186"/>
    </source>
</evidence>
<dbReference type="InterPro" id="IPR027304">
    <property type="entry name" value="Trigger_fact/SurA_dom_sf"/>
</dbReference>
<dbReference type="SUPFAM" id="SSF54534">
    <property type="entry name" value="FKBP-like"/>
    <property type="match status" value="1"/>
</dbReference>
<dbReference type="Pfam" id="PF13624">
    <property type="entry name" value="SurA_N_3"/>
    <property type="match status" value="1"/>
</dbReference>
<dbReference type="PANTHER" id="PTHR47529">
    <property type="entry name" value="PEPTIDYL-PROLYL CIS-TRANS ISOMERASE D"/>
    <property type="match status" value="1"/>
</dbReference>
<evidence type="ECO:0000256" key="1">
    <source>
        <dbReference type="ARBA" id="ARBA00004382"/>
    </source>
</evidence>
<evidence type="ECO:0000256" key="9">
    <source>
        <dbReference type="ARBA" id="ARBA00040743"/>
    </source>
</evidence>
<keyword evidence="5" id="KW-1133">Transmembrane helix</keyword>
<dbReference type="AlphaFoldDB" id="A0A1Y3CDD3"/>
<dbReference type="Gene3D" id="3.10.50.40">
    <property type="match status" value="1"/>
</dbReference>
<evidence type="ECO:0000256" key="11">
    <source>
        <dbReference type="PROSITE-ProRule" id="PRU00278"/>
    </source>
</evidence>
<protein>
    <recommendedName>
        <fullName evidence="9">Periplasmic chaperone PpiD</fullName>
    </recommendedName>
    <alternativeName>
        <fullName evidence="10">Periplasmic folding chaperone</fullName>
    </alternativeName>
</protein>
<evidence type="ECO:0000313" key="14">
    <source>
        <dbReference type="Proteomes" id="UP000242765"/>
    </source>
</evidence>
<feature type="domain" description="PpiC" evidence="12">
    <location>
        <begin position="266"/>
        <end position="364"/>
    </location>
</feature>
<evidence type="ECO:0000256" key="8">
    <source>
        <dbReference type="ARBA" id="ARBA00038408"/>
    </source>
</evidence>
<dbReference type="OrthoDB" id="9812372at2"/>
<dbReference type="PANTHER" id="PTHR47529:SF1">
    <property type="entry name" value="PERIPLASMIC CHAPERONE PPID"/>
    <property type="match status" value="1"/>
</dbReference>
<proteinExistence type="inferred from homology"/>
<dbReference type="GO" id="GO:0005886">
    <property type="term" value="C:plasma membrane"/>
    <property type="evidence" value="ECO:0007669"/>
    <property type="project" value="UniProtKB-SubCell"/>
</dbReference>
<dbReference type="Pfam" id="PF00639">
    <property type="entry name" value="Rotamase"/>
    <property type="match status" value="1"/>
</dbReference>
<comment type="subcellular location">
    <subcellularLocation>
        <location evidence="1">Cell inner membrane</location>
        <topology evidence="1">Single-pass type II membrane protein</topology>
        <orientation evidence="1">Periplasmic side</orientation>
    </subcellularLocation>
</comment>
<comment type="similarity">
    <text evidence="8">Belongs to the PpiD chaperone family.</text>
</comment>
<evidence type="ECO:0000256" key="4">
    <source>
        <dbReference type="ARBA" id="ARBA00022692"/>
    </source>
</evidence>
<keyword evidence="4" id="KW-0812">Transmembrane</keyword>
<comment type="caution">
    <text evidence="13">The sequence shown here is derived from an EMBL/GenBank/DDBJ whole genome shotgun (WGS) entry which is preliminary data.</text>
</comment>
<reference evidence="13 14" key="1">
    <citation type="submission" date="2017-04" db="EMBL/GenBank/DDBJ databases">
        <title>High diversity of culturable Acinetobacter species in natural soil and water ecosystems.</title>
        <authorList>
            <person name="Nemec A."/>
            <person name="Radolfova-Krizova L."/>
        </authorList>
    </citation>
    <scope>NUCLEOTIDE SEQUENCE [LARGE SCALE GENOMIC DNA]</scope>
    <source>
        <strain evidence="13 14">ANC 4999</strain>
    </source>
</reference>
<evidence type="ECO:0000256" key="5">
    <source>
        <dbReference type="ARBA" id="ARBA00022989"/>
    </source>
</evidence>
<evidence type="ECO:0000256" key="6">
    <source>
        <dbReference type="ARBA" id="ARBA00023136"/>
    </source>
</evidence>
<dbReference type="SUPFAM" id="SSF109998">
    <property type="entry name" value="Triger factor/SurA peptide-binding domain-like"/>
    <property type="match status" value="1"/>
</dbReference>
<accession>A0A1Y3CDD3</accession>
<evidence type="ECO:0000259" key="12">
    <source>
        <dbReference type="PROSITE" id="PS50198"/>
    </source>
</evidence>
<organism evidence="13 14">
    <name type="scientific">Acinetobacter silvestris</name>
    <dbReference type="NCBI Taxonomy" id="1977882"/>
    <lineage>
        <taxon>Bacteria</taxon>
        <taxon>Pseudomonadati</taxon>
        <taxon>Pseudomonadota</taxon>
        <taxon>Gammaproteobacteria</taxon>
        <taxon>Moraxellales</taxon>
        <taxon>Moraxellaceae</taxon>
        <taxon>Acinetobacter</taxon>
    </lineage>
</organism>
<sequence>MESFRNVIRGWLGKLLLILFLTPLALVGIEGYFSGGQKEDVAKTVNGQDISKKDLEAQTKSYKDQLLNSERVKGDESLLNMGFIQNSVLDNLIARTLLIQQAEKLGISLSDAQIEQMIAQQPNFQENGKFSDTLYANYLRSIGMTSQALIANLRQDHALKMLMSSITDYALVSKLDIQQVYNLQSEQRNLFLSSIKLDDYKKDVKVTNQEVADYYKKYPNKFKQVASVDVDYVVLSPAMLTKLNTEVTEAELKQAYAQFVEKQNQDVKREVKHILITTDARSAAEAEKLANEVYAKIKAGLPFAQAAAQFSEDPSSKSNGGLVESYTVGVFGNEFDQAVNSAQKGQISKPVKTQFGYHIIEVAQAANSVPSFEAKKAELTAEVIKAKSANIFSDTVNSLNELVVSSDALDPVSQQVKDTKVQSVNGVTLATQNVVLADPNVKTKLFNDDVKNGDRNASSNIQLANGDTVWVKVRNYHAAGVQPLAQASAKIKALLIEQKAYEAAKAKIATMLVEFKTQPAQQVLAKNKFAFEHAGIFTRSQGLKREIERVAFSLPAPKAGMWSVTTATLPNEMVVIAVADVTKSSAESLNPQEAQQLTQLYQQLRGQQELDDYTQYLKSKAKIK</sequence>
<keyword evidence="6" id="KW-0472">Membrane</keyword>
<gene>
    <name evidence="13" type="ORF">B9T28_09805</name>
</gene>
<evidence type="ECO:0000256" key="3">
    <source>
        <dbReference type="ARBA" id="ARBA00022519"/>
    </source>
</evidence>
<dbReference type="Gene3D" id="1.10.4030.10">
    <property type="entry name" value="Porin chaperone SurA, peptide-binding domain"/>
    <property type="match status" value="1"/>
</dbReference>
<keyword evidence="11" id="KW-0697">Rotamase</keyword>
<keyword evidence="11 13" id="KW-0413">Isomerase</keyword>
<dbReference type="InterPro" id="IPR052029">
    <property type="entry name" value="PpiD_chaperone"/>
</dbReference>
<dbReference type="RefSeq" id="WP_086203801.1">
    <property type="nucleotide sequence ID" value="NZ_NEGB01000005.1"/>
</dbReference>
<dbReference type="InterPro" id="IPR000297">
    <property type="entry name" value="PPIase_PpiC"/>
</dbReference>
<name>A0A1Y3CDD3_9GAMM</name>
<keyword evidence="2" id="KW-1003">Cell membrane</keyword>
<keyword evidence="7" id="KW-0143">Chaperone</keyword>
<keyword evidence="14" id="KW-1185">Reference proteome</keyword>
<dbReference type="GO" id="GO:0003755">
    <property type="term" value="F:peptidyl-prolyl cis-trans isomerase activity"/>
    <property type="evidence" value="ECO:0007669"/>
    <property type="project" value="UniProtKB-KW"/>
</dbReference>
<dbReference type="EMBL" id="NEGB01000005">
    <property type="protein sequence ID" value="OTG65079.1"/>
    <property type="molecule type" value="Genomic_DNA"/>
</dbReference>
<dbReference type="STRING" id="1977882.B9T28_09805"/>
<evidence type="ECO:0000313" key="13">
    <source>
        <dbReference type="EMBL" id="OTG65079.1"/>
    </source>
</evidence>
<dbReference type="PROSITE" id="PS50198">
    <property type="entry name" value="PPIC_PPIASE_2"/>
    <property type="match status" value="1"/>
</dbReference>